<evidence type="ECO:0000313" key="1">
    <source>
        <dbReference type="EMBL" id="KAK9141746.1"/>
    </source>
</evidence>
<reference evidence="1 2" key="1">
    <citation type="submission" date="2024-01" db="EMBL/GenBank/DDBJ databases">
        <title>Genome assemblies of Stephania.</title>
        <authorList>
            <person name="Yang L."/>
        </authorList>
    </citation>
    <scope>NUCLEOTIDE SEQUENCE [LARGE SCALE GENOMIC DNA]</scope>
    <source>
        <strain evidence="1">YNDBR</strain>
        <tissue evidence="1">Leaf</tissue>
    </source>
</reference>
<keyword evidence="2" id="KW-1185">Reference proteome</keyword>
<accession>A0AAP0PI78</accession>
<dbReference type="EMBL" id="JBBNAF010000005">
    <property type="protein sequence ID" value="KAK9141746.1"/>
    <property type="molecule type" value="Genomic_DNA"/>
</dbReference>
<protein>
    <submittedName>
        <fullName evidence="1">Uncharacterized protein</fullName>
    </submittedName>
</protein>
<name>A0AAP0PI78_9MAGN</name>
<sequence>MAEKYLKKCICSMRRLFVNFNLLESKMRSDIERRCDLERMHIDLEKLNEELCIMQQKASAEEKRRRYVEDECAKLKRRVLGSCDGFEDKISYTKKNVDEVPSAFEYAMCLPKAHQPRETLSSQKNTISKILEEGKIKFDHRDQPNDLI</sequence>
<dbReference type="AlphaFoldDB" id="A0AAP0PI78"/>
<organism evidence="1 2">
    <name type="scientific">Stephania yunnanensis</name>
    <dbReference type="NCBI Taxonomy" id="152371"/>
    <lineage>
        <taxon>Eukaryota</taxon>
        <taxon>Viridiplantae</taxon>
        <taxon>Streptophyta</taxon>
        <taxon>Embryophyta</taxon>
        <taxon>Tracheophyta</taxon>
        <taxon>Spermatophyta</taxon>
        <taxon>Magnoliopsida</taxon>
        <taxon>Ranunculales</taxon>
        <taxon>Menispermaceae</taxon>
        <taxon>Menispermoideae</taxon>
        <taxon>Cissampelideae</taxon>
        <taxon>Stephania</taxon>
    </lineage>
</organism>
<comment type="caution">
    <text evidence="1">The sequence shown here is derived from an EMBL/GenBank/DDBJ whole genome shotgun (WGS) entry which is preliminary data.</text>
</comment>
<dbReference type="Proteomes" id="UP001420932">
    <property type="component" value="Unassembled WGS sequence"/>
</dbReference>
<proteinExistence type="predicted"/>
<gene>
    <name evidence="1" type="ORF">Syun_011146</name>
</gene>
<evidence type="ECO:0000313" key="2">
    <source>
        <dbReference type="Proteomes" id="UP001420932"/>
    </source>
</evidence>